<reference evidence="3" key="1">
    <citation type="submission" date="2015-04" db="UniProtKB">
        <authorList>
            <consortium name="EnsemblPlants"/>
        </authorList>
    </citation>
    <scope>IDENTIFICATION</scope>
</reference>
<dbReference type="InterPro" id="IPR013187">
    <property type="entry name" value="F-box-assoc_dom_typ3"/>
</dbReference>
<proteinExistence type="predicted"/>
<feature type="domain" description="F-box" evidence="2">
    <location>
        <begin position="41"/>
        <end position="86"/>
    </location>
</feature>
<organism evidence="3">
    <name type="scientific">Oryza punctata</name>
    <name type="common">Red rice</name>
    <dbReference type="NCBI Taxonomy" id="4537"/>
    <lineage>
        <taxon>Eukaryota</taxon>
        <taxon>Viridiplantae</taxon>
        <taxon>Streptophyta</taxon>
        <taxon>Embryophyta</taxon>
        <taxon>Tracheophyta</taxon>
        <taxon>Spermatophyta</taxon>
        <taxon>Magnoliopsida</taxon>
        <taxon>Liliopsida</taxon>
        <taxon>Poales</taxon>
        <taxon>Poaceae</taxon>
        <taxon>BOP clade</taxon>
        <taxon>Oryzoideae</taxon>
        <taxon>Oryzeae</taxon>
        <taxon>Oryzinae</taxon>
        <taxon>Oryza</taxon>
    </lineage>
</organism>
<feature type="compositionally biased region" description="Basic residues" evidence="1">
    <location>
        <begin position="1"/>
        <end position="10"/>
    </location>
</feature>
<dbReference type="AlphaFoldDB" id="A0A0E0L4R4"/>
<dbReference type="InterPro" id="IPR001810">
    <property type="entry name" value="F-box_dom"/>
</dbReference>
<name>A0A0E0L4R4_ORYPU</name>
<dbReference type="InterPro" id="IPR050796">
    <property type="entry name" value="SCF_F-box_component"/>
</dbReference>
<evidence type="ECO:0000313" key="3">
    <source>
        <dbReference type="EnsemblPlants" id="OPUNC05G20590.1"/>
    </source>
</evidence>
<protein>
    <recommendedName>
        <fullName evidence="2">F-box domain-containing protein</fullName>
    </recommendedName>
</protein>
<dbReference type="eggNOG" id="ENOG502SQBG">
    <property type="taxonomic scope" value="Eukaryota"/>
</dbReference>
<dbReference type="STRING" id="4537.A0A0E0L4R4"/>
<sequence length="754" mass="84598">MLLGSKRRRPGPSGEGAVPPEEMTTDVAPSSKRSRNCVPSSCPVAMLPDELLTEVFLRVPINSILPCQAVCRSWAAIHSSEEFHQLYMARTEEMSPTPKLVFVSPTTNFNSTAVYSCSPSKPTDELLLTDDVRGDFVEVAPIPCHGLTLLYDVVGAAYCVFNAATRAVTQLPRCQDVVLATTSLGFDAYTKEYKVVRLFEGRLHENLSVKCEIYTLGGEEGDHWRLAAGGVPFRFCRFARAAIYDAMQCKLHPVFVNGFLHWLINPLVFGKAPELWIRSPPFEVSGAHLVELDGQLCIVRDLRDRSTDVCMLEIWKLKDYNSGDWDLLEPQIVKDSCGSSKKIIIATSKHKVGAYDFVSGTLKTIISISETCTSYQNEKFDIRFSLFKECLTPMRRTREEISLSTPLAKATKEVLLRLPAESILKFKLSDRFVRAYFAHKNMGKRPKIMLVICSKPCHGLNLVSVEKDYLFNPCTGYHRIYWNRHKELLQKVSIGCFEEEGNPFAIDNNNVGLAFSQRFSMTRETTKLVDILLKMRVVWCGFGYSKHLPEPPLPVNDMPPASLDGVLYWMSEPRFGWSYEQAIVSFDVSAKIFDVIPCPSCIAMWDDESRCHAFVVELQGMSCAVLSDPVADELDIWKWDHSLWTRAYTINLKLWPDFSLATNVVVPLALDLTDGRVVLNTGRKLGLYNPLEQAIENLSALGQASLCSDGALEFIGSALPDAEMFLASSLHENYLWLHVTTSLALQVLHQGIRS</sequence>
<dbReference type="Pfam" id="PF12937">
    <property type="entry name" value="F-box-like"/>
    <property type="match status" value="1"/>
</dbReference>
<dbReference type="InterPro" id="IPR036047">
    <property type="entry name" value="F-box-like_dom_sf"/>
</dbReference>
<accession>A0A0E0L4R4</accession>
<evidence type="ECO:0000313" key="4">
    <source>
        <dbReference type="Proteomes" id="UP000026962"/>
    </source>
</evidence>
<evidence type="ECO:0000259" key="2">
    <source>
        <dbReference type="PROSITE" id="PS50181"/>
    </source>
</evidence>
<evidence type="ECO:0000256" key="1">
    <source>
        <dbReference type="SAM" id="MobiDB-lite"/>
    </source>
</evidence>
<dbReference type="SUPFAM" id="SSF81383">
    <property type="entry name" value="F-box domain"/>
    <property type="match status" value="1"/>
</dbReference>
<dbReference type="Pfam" id="PF08268">
    <property type="entry name" value="FBA_3"/>
    <property type="match status" value="1"/>
</dbReference>
<dbReference type="PANTHER" id="PTHR31672">
    <property type="entry name" value="BNACNNG10540D PROTEIN"/>
    <property type="match status" value="1"/>
</dbReference>
<keyword evidence="4" id="KW-1185">Reference proteome</keyword>
<dbReference type="Proteomes" id="UP000026962">
    <property type="component" value="Chromosome 5"/>
</dbReference>
<dbReference type="SMART" id="SM00256">
    <property type="entry name" value="FBOX"/>
    <property type="match status" value="1"/>
</dbReference>
<dbReference type="OMA" id="KDNMPRE"/>
<dbReference type="Gramene" id="OPUNC05G20590.1">
    <property type="protein sequence ID" value="OPUNC05G20590.1"/>
    <property type="gene ID" value="OPUNC05G20590"/>
</dbReference>
<dbReference type="PANTHER" id="PTHR31672:SF2">
    <property type="entry name" value="F-BOX DOMAIN-CONTAINING PROTEIN"/>
    <property type="match status" value="1"/>
</dbReference>
<feature type="region of interest" description="Disordered" evidence="1">
    <location>
        <begin position="1"/>
        <end position="35"/>
    </location>
</feature>
<dbReference type="HOGENOM" id="CLU_011979_2_0_1"/>
<dbReference type="EnsemblPlants" id="OPUNC05G20590.1">
    <property type="protein sequence ID" value="OPUNC05G20590.1"/>
    <property type="gene ID" value="OPUNC05G20590"/>
</dbReference>
<reference evidence="3" key="2">
    <citation type="submission" date="2018-05" db="EMBL/GenBank/DDBJ databases">
        <title>OpunRS2 (Oryza punctata Reference Sequence Version 2).</title>
        <authorList>
            <person name="Zhang J."/>
            <person name="Kudrna D."/>
            <person name="Lee S."/>
            <person name="Talag J."/>
            <person name="Welchert J."/>
            <person name="Wing R.A."/>
        </authorList>
    </citation>
    <scope>NUCLEOTIDE SEQUENCE [LARGE SCALE GENOMIC DNA]</scope>
</reference>
<dbReference type="Gene3D" id="1.20.1280.50">
    <property type="match status" value="1"/>
</dbReference>
<dbReference type="PROSITE" id="PS50181">
    <property type="entry name" value="FBOX"/>
    <property type="match status" value="1"/>
</dbReference>